<evidence type="ECO:0008006" key="3">
    <source>
        <dbReference type="Google" id="ProtNLM"/>
    </source>
</evidence>
<evidence type="ECO:0000313" key="1">
    <source>
        <dbReference type="EMBL" id="QPD06361.1"/>
    </source>
</evidence>
<protein>
    <recommendedName>
        <fullName evidence="3">ParB/Sulfiredoxin domain-containing protein</fullName>
    </recommendedName>
</protein>
<sequence>MKSVDGVDTDGFTDDFLWEEGYSSAHNRHHDEPFQGFQVTFERLSISLVRLRLNKENDRHGPLPSEPDCIRWMLENLNDEILSLAKNISEHNLSPIDGVLVLPSPETTGDYIVWEGNRRVIALKLLDDPNRCPDPILRRKFAEIAHKARIPLPQEIECTVAPSMEEADRLIELRHQGPQEGIGTLPWDGQQKSRHLQRLGKKGRYAFSHQVIDAFSDKFDQELRGKVAGTGFAISTLDRLLKNPEVRDFLGIRNEDGIPRRFLHEKEIVKGLTRVLEDIADGMPVRDVYTTKQQRKYIRGFPPANTPDQRQNLRDSVALTPPISSRLNPSNSRSRPISYQRSHLIPINVRYSIRDKRLNAIYRELRDINLKDHRNAVAVLFRVFVELSIELYLDKHGVTYHDGDRLAKKAEAAINHMKQNAWANTDIVKGIQTGISSQHNPLSFNTFNAYVHNRHFHPSPQELATSWDNAQPFLDVLFNHLH</sequence>
<dbReference type="Proteomes" id="UP000593737">
    <property type="component" value="Chromosome"/>
</dbReference>
<accession>A0A7S8J1Y1</accession>
<name>A0A7S8J1Y1_9BACT</name>
<dbReference type="AlphaFoldDB" id="A0A7S8J1Y1"/>
<reference evidence="1 2" key="1">
    <citation type="journal article" date="2020" name="ISME J.">
        <title>Enrichment and physiological characterization of a novel comammox Nitrospira indicates ammonium inhibition of complete nitrification.</title>
        <authorList>
            <person name="Sakoula D."/>
            <person name="Koch H."/>
            <person name="Frank J."/>
            <person name="Jetten M.S.M."/>
            <person name="van Kessel M.A.H.J."/>
            <person name="Lucker S."/>
        </authorList>
    </citation>
    <scope>NUCLEOTIDE SEQUENCE [LARGE SCALE GENOMIC DNA]</scope>
    <source>
        <strain evidence="1">Comreactor17</strain>
    </source>
</reference>
<dbReference type="KEGG" id="nkf:Nkreftii_004135"/>
<dbReference type="EMBL" id="CP047423">
    <property type="protein sequence ID" value="QPD06361.1"/>
    <property type="molecule type" value="Genomic_DNA"/>
</dbReference>
<proteinExistence type="predicted"/>
<organism evidence="1 2">
    <name type="scientific">Candidatus Nitrospira kreftii</name>
    <dbReference type="NCBI Taxonomy" id="2652173"/>
    <lineage>
        <taxon>Bacteria</taxon>
        <taxon>Pseudomonadati</taxon>
        <taxon>Nitrospirota</taxon>
        <taxon>Nitrospiria</taxon>
        <taxon>Nitrospirales</taxon>
        <taxon>Nitrospiraceae</taxon>
        <taxon>Nitrospira</taxon>
    </lineage>
</organism>
<gene>
    <name evidence="1" type="ORF">Nkreftii_004135</name>
</gene>
<evidence type="ECO:0000313" key="2">
    <source>
        <dbReference type="Proteomes" id="UP000593737"/>
    </source>
</evidence>